<dbReference type="RefSeq" id="WP_011377221.1">
    <property type="nucleotide sequence ID" value="NC_007577.1"/>
</dbReference>
<dbReference type="KEGG" id="pmi:PMT9312_1679"/>
<organism evidence="1 2">
    <name type="scientific">Prochlorococcus marinus (strain MIT 9312)</name>
    <dbReference type="NCBI Taxonomy" id="74546"/>
    <lineage>
        <taxon>Bacteria</taxon>
        <taxon>Bacillati</taxon>
        <taxon>Cyanobacteriota</taxon>
        <taxon>Cyanophyceae</taxon>
        <taxon>Synechococcales</taxon>
        <taxon>Prochlorococcaceae</taxon>
        <taxon>Prochlorococcus</taxon>
    </lineage>
</organism>
<protein>
    <recommendedName>
        <fullName evidence="3">Zn ribbon-like protein</fullName>
    </recommendedName>
</protein>
<dbReference type="EMBL" id="CP000111">
    <property type="protein sequence ID" value="ABB50740.1"/>
    <property type="molecule type" value="Genomic_DNA"/>
</dbReference>
<sequence>MTLFDSKQELISLKFNNSSKINPPSKKDPILCTHCKRTASNGVRCLGMCVADNDY</sequence>
<dbReference type="HOGENOM" id="CLU_201702_1_0_3"/>
<dbReference type="Proteomes" id="UP000002715">
    <property type="component" value="Chromosome"/>
</dbReference>
<evidence type="ECO:0000313" key="2">
    <source>
        <dbReference type="Proteomes" id="UP000002715"/>
    </source>
</evidence>
<proteinExistence type="predicted"/>
<gene>
    <name evidence="1" type="ordered locus">PMT9312_1679</name>
</gene>
<accession>Q318F5</accession>
<reference evidence="2" key="1">
    <citation type="submission" date="2005-07" db="EMBL/GenBank/DDBJ databases">
        <title>Complete sequence of Prochlorococcus marinus str. MIT 9312.</title>
        <authorList>
            <consortium name="US DOE Joint Genome Institute"/>
            <person name="Copeland A."/>
            <person name="Lucas S."/>
            <person name="Lapidus A."/>
            <person name="Barry K."/>
            <person name="Detter J.C."/>
            <person name="Glavina T."/>
            <person name="Hammon N."/>
            <person name="Israni S."/>
            <person name="Pitluck S."/>
            <person name="Thiel J."/>
            <person name="Schmutz J."/>
            <person name="Larimer F."/>
            <person name="Land M."/>
            <person name="Kyrpides N."/>
            <person name="Lykidis A."/>
            <person name="Richardson P."/>
        </authorList>
    </citation>
    <scope>NUCLEOTIDE SEQUENCE [LARGE SCALE GENOMIC DNA]</scope>
    <source>
        <strain evidence="2">MIT 9312</strain>
    </source>
</reference>
<evidence type="ECO:0008006" key="3">
    <source>
        <dbReference type="Google" id="ProtNLM"/>
    </source>
</evidence>
<dbReference type="eggNOG" id="ENOG5033D0R">
    <property type="taxonomic scope" value="Bacteria"/>
</dbReference>
<name>Q318F5_PROM9</name>
<dbReference type="AlphaFoldDB" id="Q318F5"/>
<dbReference type="STRING" id="74546.PMT9312_1679"/>
<evidence type="ECO:0000313" key="1">
    <source>
        <dbReference type="EMBL" id="ABB50740.1"/>
    </source>
</evidence>